<dbReference type="SUPFAM" id="SSF56601">
    <property type="entry name" value="beta-lactamase/transpeptidase-like"/>
    <property type="match status" value="1"/>
</dbReference>
<organism evidence="3 4">
    <name type="scientific">Nematostella vectensis</name>
    <name type="common">Starlet sea anemone</name>
    <dbReference type="NCBI Taxonomy" id="45351"/>
    <lineage>
        <taxon>Eukaryota</taxon>
        <taxon>Metazoa</taxon>
        <taxon>Cnidaria</taxon>
        <taxon>Anthozoa</taxon>
        <taxon>Hexacorallia</taxon>
        <taxon>Actiniaria</taxon>
        <taxon>Edwardsiidae</taxon>
        <taxon>Nematostella</taxon>
    </lineage>
</organism>
<dbReference type="PANTHER" id="PTHR22935:SF95">
    <property type="entry name" value="BETA-LACTAMASE-LIKE 1-RELATED"/>
    <property type="match status" value="1"/>
</dbReference>
<dbReference type="InterPro" id="IPR001466">
    <property type="entry name" value="Beta-lactam-related"/>
</dbReference>
<dbReference type="InterPro" id="IPR012338">
    <property type="entry name" value="Beta-lactam/transpept-like"/>
</dbReference>
<protein>
    <recommendedName>
        <fullName evidence="2">Beta-lactamase-related domain-containing protein</fullName>
    </recommendedName>
</protein>
<dbReference type="Pfam" id="PF00144">
    <property type="entry name" value="Beta-lactamase"/>
    <property type="match status" value="1"/>
</dbReference>
<dbReference type="Gene3D" id="3.40.710.10">
    <property type="entry name" value="DD-peptidase/beta-lactamase superfamily"/>
    <property type="match status" value="1"/>
</dbReference>
<reference evidence="3 4" key="1">
    <citation type="journal article" date="2007" name="Science">
        <title>Sea anemone genome reveals ancestral eumetazoan gene repertoire and genomic organization.</title>
        <authorList>
            <person name="Putnam N.H."/>
            <person name="Srivastava M."/>
            <person name="Hellsten U."/>
            <person name="Dirks B."/>
            <person name="Chapman J."/>
            <person name="Salamov A."/>
            <person name="Terry A."/>
            <person name="Shapiro H."/>
            <person name="Lindquist E."/>
            <person name="Kapitonov V.V."/>
            <person name="Jurka J."/>
            <person name="Genikhovich G."/>
            <person name="Grigoriev I.V."/>
            <person name="Lucas S.M."/>
            <person name="Steele R.E."/>
            <person name="Finnerty J.R."/>
            <person name="Technau U."/>
            <person name="Martindale M.Q."/>
            <person name="Rokhsar D.S."/>
        </authorList>
    </citation>
    <scope>NUCLEOTIDE SEQUENCE [LARGE SCALE GENOMIC DNA]</scope>
    <source>
        <strain evidence="4">CH2 X CH6</strain>
    </source>
</reference>
<evidence type="ECO:0000256" key="1">
    <source>
        <dbReference type="ARBA" id="ARBA00038473"/>
    </source>
</evidence>
<dbReference type="OMA" id="CFEKYTT"/>
<dbReference type="PhylomeDB" id="A7SVB0"/>
<dbReference type="Proteomes" id="UP000001593">
    <property type="component" value="Unassembled WGS sequence"/>
</dbReference>
<dbReference type="PANTHER" id="PTHR22935">
    <property type="entry name" value="PENICILLIN-BINDING PROTEIN"/>
    <property type="match status" value="1"/>
</dbReference>
<evidence type="ECO:0000259" key="2">
    <source>
        <dbReference type="Pfam" id="PF00144"/>
    </source>
</evidence>
<proteinExistence type="inferred from homology"/>
<dbReference type="EMBL" id="DS469829">
    <property type="protein sequence ID" value="EDO32360.1"/>
    <property type="molecule type" value="Genomic_DNA"/>
</dbReference>
<sequence>MVDCFEKCTTIDKMVDCFEKYTTIDEMVDCFEKYTTIDEMVDCFEKYTTIDEMVDCFEKYTTIDEMVDCFEKYTTIDEMVDCFEKLFLNVANSHAPLRTRRPSAEQKQPPYDASSLLKLNNKPCPFTPSQSNLPRYLPSTVTPALKNNRLLFNTLTSLPSLKAISANVVFRDVIVWQQSHGVRDPRDSLQTPDANTVFRVASVSKVLTALFVLILLERGHVTSIDDPLEKYEPRFQVSNPFNAQKITLRNILSHTSGLPREAPCGPGWSRSPRYLCAVNTSYVLDWLRTTELKSPPGAEPSYSNLGYALLARVLGQRFAADEYESWVTQNILRPLRMINTGFYLKDMPANRAVTYNNDVINSDIDWGWVAPALQLYSSAADLSKLMMALFGDLSPSLVRKDLLQQLLTPSFVYPDGQTMFGLGWEMKISGAYLVVSKDGIAPGYSAGFLLLPQLKLGATVLMSGHDAAPAAAQLLVKPLAQRLAVYMIDQMKVQVPVNPTKYTGSYRLISKWVSKVHFNITYKDNVLELHQDPGYPKDSFLSYVDHQVLELVYKPGYPCSVYGMGQNHERLVFRSPLGKDSKCSGFTFGPFVFERISVDSEQTNKNVKSR</sequence>
<name>A7SVB0_NEMVE</name>
<dbReference type="InParanoid" id="A7SVB0"/>
<keyword evidence="4" id="KW-1185">Reference proteome</keyword>
<dbReference type="eggNOG" id="ENOG502R2HC">
    <property type="taxonomic scope" value="Eukaryota"/>
</dbReference>
<dbReference type="AlphaFoldDB" id="A7SVB0"/>
<dbReference type="HOGENOM" id="CLU_447839_0_0_1"/>
<evidence type="ECO:0000313" key="4">
    <source>
        <dbReference type="Proteomes" id="UP000001593"/>
    </source>
</evidence>
<accession>A7SVB0</accession>
<dbReference type="InterPro" id="IPR051478">
    <property type="entry name" value="Beta-lactamase-like_AB/R"/>
</dbReference>
<comment type="similarity">
    <text evidence="1">Belongs to the beta-lactamase family.</text>
</comment>
<evidence type="ECO:0000313" key="3">
    <source>
        <dbReference type="EMBL" id="EDO32360.1"/>
    </source>
</evidence>
<gene>
    <name evidence="3" type="ORF">NEMVEDRAFT_v1g218023</name>
</gene>
<feature type="domain" description="Beta-lactamase-related" evidence="2">
    <location>
        <begin position="168"/>
        <end position="469"/>
    </location>
</feature>